<gene>
    <name evidence="2" type="ORF">GUJ93_ZPchr0006g43709</name>
</gene>
<feature type="compositionally biased region" description="Basic and acidic residues" evidence="1">
    <location>
        <begin position="40"/>
        <end position="50"/>
    </location>
</feature>
<accession>A0A8J5SGW1</accession>
<organism evidence="2 3">
    <name type="scientific">Zizania palustris</name>
    <name type="common">Northern wild rice</name>
    <dbReference type="NCBI Taxonomy" id="103762"/>
    <lineage>
        <taxon>Eukaryota</taxon>
        <taxon>Viridiplantae</taxon>
        <taxon>Streptophyta</taxon>
        <taxon>Embryophyta</taxon>
        <taxon>Tracheophyta</taxon>
        <taxon>Spermatophyta</taxon>
        <taxon>Magnoliopsida</taxon>
        <taxon>Liliopsida</taxon>
        <taxon>Poales</taxon>
        <taxon>Poaceae</taxon>
        <taxon>BOP clade</taxon>
        <taxon>Oryzoideae</taxon>
        <taxon>Oryzeae</taxon>
        <taxon>Zizaniinae</taxon>
        <taxon>Zizania</taxon>
    </lineage>
</organism>
<name>A0A8J5SGW1_ZIZPA</name>
<keyword evidence="3" id="KW-1185">Reference proteome</keyword>
<evidence type="ECO:0000313" key="2">
    <source>
        <dbReference type="EMBL" id="KAG8075911.1"/>
    </source>
</evidence>
<proteinExistence type="predicted"/>
<dbReference type="Proteomes" id="UP000729402">
    <property type="component" value="Unassembled WGS sequence"/>
</dbReference>
<reference evidence="2" key="1">
    <citation type="journal article" date="2021" name="bioRxiv">
        <title>Whole Genome Assembly and Annotation of Northern Wild Rice, Zizania palustris L., Supports a Whole Genome Duplication in the Zizania Genus.</title>
        <authorList>
            <person name="Haas M."/>
            <person name="Kono T."/>
            <person name="Macchietto M."/>
            <person name="Millas R."/>
            <person name="McGilp L."/>
            <person name="Shao M."/>
            <person name="Duquette J."/>
            <person name="Hirsch C.N."/>
            <person name="Kimball J."/>
        </authorList>
    </citation>
    <scope>NUCLEOTIDE SEQUENCE</scope>
    <source>
        <tissue evidence="2">Fresh leaf tissue</tissue>
    </source>
</reference>
<sequence length="101" mass="10801">MEIARHTGGGKDQGKGDWAGRGQGVSGHHWAARGLQGWRQDNDGQGHESEGGGNRTGRVRVCVQGWKRGGTSTMSEGEGKGDRTPGGCLEMWVFRSSDGYK</sequence>
<comment type="caution">
    <text evidence="2">The sequence shown here is derived from an EMBL/GenBank/DDBJ whole genome shotgun (WGS) entry which is preliminary data.</text>
</comment>
<dbReference type="AlphaFoldDB" id="A0A8J5SGW1"/>
<protein>
    <submittedName>
        <fullName evidence="2">Uncharacterized protein</fullName>
    </submittedName>
</protein>
<reference evidence="2" key="2">
    <citation type="submission" date="2021-02" db="EMBL/GenBank/DDBJ databases">
        <authorList>
            <person name="Kimball J.A."/>
            <person name="Haas M.W."/>
            <person name="Macchietto M."/>
            <person name="Kono T."/>
            <person name="Duquette J."/>
            <person name="Shao M."/>
        </authorList>
    </citation>
    <scope>NUCLEOTIDE SEQUENCE</scope>
    <source>
        <tissue evidence="2">Fresh leaf tissue</tissue>
    </source>
</reference>
<evidence type="ECO:0000256" key="1">
    <source>
        <dbReference type="SAM" id="MobiDB-lite"/>
    </source>
</evidence>
<dbReference type="EMBL" id="JAAALK010000283">
    <property type="protein sequence ID" value="KAG8075911.1"/>
    <property type="molecule type" value="Genomic_DNA"/>
</dbReference>
<evidence type="ECO:0000313" key="3">
    <source>
        <dbReference type="Proteomes" id="UP000729402"/>
    </source>
</evidence>
<feature type="region of interest" description="Disordered" evidence="1">
    <location>
        <begin position="1"/>
        <end position="86"/>
    </location>
</feature>